<dbReference type="InterPro" id="IPR008928">
    <property type="entry name" value="6-hairpin_glycosidase_sf"/>
</dbReference>
<evidence type="ECO:0000259" key="3">
    <source>
        <dbReference type="Pfam" id="PF21346"/>
    </source>
</evidence>
<dbReference type="RefSeq" id="WP_207032073.1">
    <property type="nucleotide sequence ID" value="NZ_JAFLNL010000002.1"/>
</dbReference>
<sequence length="884" mass="101511">MRIILSLLLACFLLKSCSQPIEKGKQVTITVENNKKGAPITLGIPFPKGELNSVDHLRLLTADGTEIPCQTTEVSNWGPTDDSIKWVWVFFFSEDTQDYVLEYGDGVVPILPEKKVVSMNNMRPQGGIDVNTGPLSFSIHKKGNGFLDEVFLDSNKDGKFTEEELIGSSPEKNRGSFFDLLDDSGIDASKAVINEVFREKGSGPMHTIFRIEGTYTYGREDNNLSPFTIWLHAYAGKSYIKVLHTMTYTGVPDKHKQQKGEHANIATQNQEIISESTEDDMGWIQPNDQIAAIGLQLKYHLDDNVSVSMPLYDGAWKDDEAKTVLEEVTVNDETPVQLLQKGPDRRKSTSLRSLYLNDFKKEGTNDGPEKELGFEATVSKGEDNIATAQRAKGWINITDGKRGVGLGIKNFMKEYPKGIEVDPANNILLGSIWPKENGPMNFARHNTEPDGGMLDNFAQGITKTTEFVYYFHDNDATESVGEKMEYVTESPVAHATPEWYTNSKVYGNMAPASQAHPEFENALQYRYQWWAYNQKNEPWYGMFNYGDGKSYFFDGRWVQWTNNEPTVDFMLWTNFMRTGKPEYFKMAQAMSRHTMDVDNIHWPKKRTYYGEINDAIDFWNYEDEPESTPYLGIGRRHANEHWYALLSAHVWIQGWIADYYLAADHRALEVAKMTGDTYIKRIWGDHDLRGRRLYLSVLNLVELYDATKLQKYKDELDDRVNLMLEFQERQGGNLLLDRYGYSQTYVAQGLYKYQQITGDEEVRKALLKHARWVRDVPPLNHEMESYLATIYPLLLGYEISGEKVYLNEALTRAEMLKIGELPKSPEDYQNAEAYSEDLLEISNLPMSKKRFTNWQTNQGLRVFGWTHAYNIPYLLYWMDKENID</sequence>
<dbReference type="SUPFAM" id="SSF48208">
    <property type="entry name" value="Six-hairpin glycosidases"/>
    <property type="match status" value="1"/>
</dbReference>
<feature type="domain" description="PcRGLX/YetA-like N-terminal RIFT barrel" evidence="1">
    <location>
        <begin position="36"/>
        <end position="86"/>
    </location>
</feature>
<dbReference type="EMBL" id="JAFLNL010000002">
    <property type="protein sequence ID" value="MBO0353437.1"/>
    <property type="molecule type" value="Genomic_DNA"/>
</dbReference>
<dbReference type="InterPro" id="IPR048331">
    <property type="entry name" value="PcRGLX/YetA_3rd"/>
</dbReference>
<dbReference type="Pfam" id="PF19501">
    <property type="entry name" value="PcRGLX_1st"/>
    <property type="match status" value="1"/>
</dbReference>
<dbReference type="Pfam" id="PF21345">
    <property type="entry name" value="PcRGLX_2nd"/>
    <property type="match status" value="1"/>
</dbReference>
<feature type="domain" description="PcRGLX/YetA-like C-terminal alpha/alpha toroid" evidence="3">
    <location>
        <begin position="491"/>
        <end position="602"/>
    </location>
</feature>
<organism evidence="4 5">
    <name type="scientific">Flagellimonas aurea</name>
    <dbReference type="NCBI Taxonomy" id="2915619"/>
    <lineage>
        <taxon>Bacteria</taxon>
        <taxon>Pseudomonadati</taxon>
        <taxon>Bacteroidota</taxon>
        <taxon>Flavobacteriia</taxon>
        <taxon>Flavobacteriales</taxon>
        <taxon>Flavobacteriaceae</taxon>
        <taxon>Flagellimonas</taxon>
    </lineage>
</organism>
<dbReference type="InterPro" id="IPR048329">
    <property type="entry name" value="PcRGLX_1st"/>
</dbReference>
<proteinExistence type="predicted"/>
<dbReference type="Pfam" id="PF21346">
    <property type="entry name" value="PcRGLX_3rd"/>
    <property type="match status" value="1"/>
</dbReference>
<evidence type="ECO:0000259" key="2">
    <source>
        <dbReference type="Pfam" id="PF21345"/>
    </source>
</evidence>
<dbReference type="InterPro" id="IPR048330">
    <property type="entry name" value="PcRGLX/YetA_2nd"/>
</dbReference>
<reference evidence="4 5" key="1">
    <citation type="submission" date="2021-03" db="EMBL/GenBank/DDBJ databases">
        <title>Muricauda lutimaris sp. nov. and Muricauda ruestringensis sp. nov, two marine members of the Flavobacteriaceae isolated from deep sea sediments of Western Pacific.</title>
        <authorList>
            <person name="Zhao S."/>
            <person name="Liu R."/>
        </authorList>
    </citation>
    <scope>NUCLEOTIDE SEQUENCE [LARGE SCALE GENOMIC DNA]</scope>
    <source>
        <strain evidence="4 5">BC31-1-A7</strain>
    </source>
</reference>
<keyword evidence="5" id="KW-1185">Reference proteome</keyword>
<evidence type="ECO:0000259" key="1">
    <source>
        <dbReference type="Pfam" id="PF19501"/>
    </source>
</evidence>
<comment type="caution">
    <text evidence="4">The sequence shown here is derived from an EMBL/GenBank/DDBJ whole genome shotgun (WGS) entry which is preliminary data.</text>
</comment>
<evidence type="ECO:0000313" key="5">
    <source>
        <dbReference type="Proteomes" id="UP000664044"/>
    </source>
</evidence>
<feature type="domain" description="PcRGLX/YetA-like central beta-sandwich" evidence="2">
    <location>
        <begin position="126"/>
        <end position="253"/>
    </location>
</feature>
<evidence type="ECO:0000313" key="4">
    <source>
        <dbReference type="EMBL" id="MBO0353437.1"/>
    </source>
</evidence>
<name>A0ABS3G1Z9_9FLAO</name>
<dbReference type="PANTHER" id="PTHR40081">
    <property type="entry name" value="CONCANAVALIN A-LIKE LECTIN/GLUCANASE"/>
    <property type="match status" value="1"/>
</dbReference>
<protein>
    <submittedName>
        <fullName evidence="4">Uncharacterized protein</fullName>
    </submittedName>
</protein>
<dbReference type="PANTHER" id="PTHR40081:SF1">
    <property type="entry name" value="TAT PATHWAY SIGNAL SEQUENCE DOMAIN PROTEIN"/>
    <property type="match status" value="1"/>
</dbReference>
<gene>
    <name evidence="4" type="ORF">J0656_05355</name>
</gene>
<accession>A0ABS3G1Z9</accession>
<dbReference type="Proteomes" id="UP000664044">
    <property type="component" value="Unassembled WGS sequence"/>
</dbReference>
<dbReference type="InterPro" id="IPR045793">
    <property type="entry name" value="PcRGLX/YetA-like"/>
</dbReference>